<evidence type="ECO:0000256" key="9">
    <source>
        <dbReference type="ARBA" id="ARBA00022840"/>
    </source>
</evidence>
<dbReference type="InterPro" id="IPR050156">
    <property type="entry name" value="TC-AMP_synthase_SUA5"/>
</dbReference>
<feature type="domain" description="YrdC-like" evidence="12">
    <location>
        <begin position="14"/>
        <end position="198"/>
    </location>
</feature>
<dbReference type="SUPFAM" id="SSF55821">
    <property type="entry name" value="YrdC/RibB"/>
    <property type="match status" value="1"/>
</dbReference>
<evidence type="ECO:0000256" key="10">
    <source>
        <dbReference type="ARBA" id="ARBA00029774"/>
    </source>
</evidence>
<evidence type="ECO:0000256" key="4">
    <source>
        <dbReference type="ARBA" id="ARBA00022490"/>
    </source>
</evidence>
<name>A0A923IXC5_9ACTO</name>
<evidence type="ECO:0000256" key="8">
    <source>
        <dbReference type="ARBA" id="ARBA00022741"/>
    </source>
</evidence>
<evidence type="ECO:0000256" key="11">
    <source>
        <dbReference type="ARBA" id="ARBA00048366"/>
    </source>
</evidence>
<dbReference type="GO" id="GO:0006450">
    <property type="term" value="P:regulation of translational fidelity"/>
    <property type="evidence" value="ECO:0007669"/>
    <property type="project" value="TreeGrafter"/>
</dbReference>
<protein>
    <recommendedName>
        <fullName evidence="10">L-threonylcarbamoyladenylate synthase</fullName>
        <ecNumber evidence="3">2.7.7.87</ecNumber>
    </recommendedName>
    <alternativeName>
        <fullName evidence="10">L-threonylcarbamoyladenylate synthase</fullName>
    </alternativeName>
</protein>
<keyword evidence="14" id="KW-1185">Reference proteome</keyword>
<gene>
    <name evidence="13" type="ORF">HD592_001507</name>
</gene>
<reference evidence="13" key="1">
    <citation type="submission" date="2020-08" db="EMBL/GenBank/DDBJ databases">
        <title>Sequencing the genomes of 1000 actinobacteria strains.</title>
        <authorList>
            <person name="Klenk H.-P."/>
        </authorList>
    </citation>
    <scope>NUCLEOTIDE SEQUENCE</scope>
    <source>
        <strain evidence="13">DSM 10695</strain>
    </source>
</reference>
<dbReference type="GO" id="GO:0000049">
    <property type="term" value="F:tRNA binding"/>
    <property type="evidence" value="ECO:0007669"/>
    <property type="project" value="TreeGrafter"/>
</dbReference>
<sequence>MTPRIIRCTPAWNPNDLAEAADHVRKGGLAVVPTDTVYGIGTTATDARAVQRLLDAKGRGRQMPPPVLVAHAGAADELAVDIPEGARRLADSHWPGALTLILRARPELGWDLGETAGTIALRMPDHAPLRELLERTGPMAVTSANLTGEPPATRIDEALAFFGDRVLHIDGGPTRAATPSTIIDFAHGAPRALRLGAVSLEDLSASARIDILPTI</sequence>
<dbReference type="PANTHER" id="PTHR17490:SF16">
    <property type="entry name" value="THREONYLCARBAMOYL-AMP SYNTHASE"/>
    <property type="match status" value="1"/>
</dbReference>
<evidence type="ECO:0000256" key="2">
    <source>
        <dbReference type="ARBA" id="ARBA00007663"/>
    </source>
</evidence>
<evidence type="ECO:0000256" key="6">
    <source>
        <dbReference type="ARBA" id="ARBA00022694"/>
    </source>
</evidence>
<dbReference type="GO" id="GO:0005524">
    <property type="term" value="F:ATP binding"/>
    <property type="evidence" value="ECO:0007669"/>
    <property type="project" value="UniProtKB-KW"/>
</dbReference>
<keyword evidence="8" id="KW-0547">Nucleotide-binding</keyword>
<keyword evidence="9" id="KW-0067">ATP-binding</keyword>
<evidence type="ECO:0000259" key="12">
    <source>
        <dbReference type="PROSITE" id="PS51163"/>
    </source>
</evidence>
<evidence type="ECO:0000313" key="14">
    <source>
        <dbReference type="Proteomes" id="UP000617426"/>
    </source>
</evidence>
<dbReference type="NCBIfam" id="TIGR00057">
    <property type="entry name" value="L-threonylcarbamoyladenylate synthase"/>
    <property type="match status" value="1"/>
</dbReference>
<dbReference type="GO" id="GO:0005737">
    <property type="term" value="C:cytoplasm"/>
    <property type="evidence" value="ECO:0007669"/>
    <property type="project" value="UniProtKB-SubCell"/>
</dbReference>
<keyword evidence="5" id="KW-0808">Transferase</keyword>
<dbReference type="InterPro" id="IPR006070">
    <property type="entry name" value="Sua5-like_dom"/>
</dbReference>
<evidence type="ECO:0000256" key="1">
    <source>
        <dbReference type="ARBA" id="ARBA00004496"/>
    </source>
</evidence>
<dbReference type="RefSeq" id="WP_184453023.1">
    <property type="nucleotide sequence ID" value="NZ_JACHMK010000001.1"/>
</dbReference>
<dbReference type="EC" id="2.7.7.87" evidence="3"/>
<evidence type="ECO:0000256" key="5">
    <source>
        <dbReference type="ARBA" id="ARBA00022679"/>
    </source>
</evidence>
<dbReference type="GO" id="GO:0008033">
    <property type="term" value="P:tRNA processing"/>
    <property type="evidence" value="ECO:0007669"/>
    <property type="project" value="UniProtKB-KW"/>
</dbReference>
<comment type="subcellular location">
    <subcellularLocation>
        <location evidence="1">Cytoplasm</location>
    </subcellularLocation>
</comment>
<dbReference type="Proteomes" id="UP000617426">
    <property type="component" value="Unassembled WGS sequence"/>
</dbReference>
<comment type="similarity">
    <text evidence="2">Belongs to the SUA5 family.</text>
</comment>
<comment type="caution">
    <text evidence="13">The sequence shown here is derived from an EMBL/GenBank/DDBJ whole genome shotgun (WGS) entry which is preliminary data.</text>
</comment>
<dbReference type="InterPro" id="IPR017945">
    <property type="entry name" value="DHBP_synth_RibB-like_a/b_dom"/>
</dbReference>
<organism evidence="13 14">
    <name type="scientific">Schaalia hyovaginalis</name>
    <dbReference type="NCBI Taxonomy" id="29316"/>
    <lineage>
        <taxon>Bacteria</taxon>
        <taxon>Bacillati</taxon>
        <taxon>Actinomycetota</taxon>
        <taxon>Actinomycetes</taxon>
        <taxon>Actinomycetales</taxon>
        <taxon>Actinomycetaceae</taxon>
        <taxon>Schaalia</taxon>
    </lineage>
</organism>
<dbReference type="PROSITE" id="PS51163">
    <property type="entry name" value="YRDC"/>
    <property type="match status" value="1"/>
</dbReference>
<keyword evidence="6" id="KW-0819">tRNA processing</keyword>
<dbReference type="PANTHER" id="PTHR17490">
    <property type="entry name" value="SUA5"/>
    <property type="match status" value="1"/>
</dbReference>
<proteinExistence type="inferred from homology"/>
<dbReference type="Pfam" id="PF01300">
    <property type="entry name" value="Sua5_yciO_yrdC"/>
    <property type="match status" value="1"/>
</dbReference>
<dbReference type="GO" id="GO:0061710">
    <property type="term" value="F:L-threonylcarbamoyladenylate synthase"/>
    <property type="evidence" value="ECO:0007669"/>
    <property type="project" value="UniProtKB-EC"/>
</dbReference>
<comment type="catalytic activity">
    <reaction evidence="11">
        <text>L-threonine + hydrogencarbonate + ATP = L-threonylcarbamoyladenylate + diphosphate + H2O</text>
        <dbReference type="Rhea" id="RHEA:36407"/>
        <dbReference type="ChEBI" id="CHEBI:15377"/>
        <dbReference type="ChEBI" id="CHEBI:17544"/>
        <dbReference type="ChEBI" id="CHEBI:30616"/>
        <dbReference type="ChEBI" id="CHEBI:33019"/>
        <dbReference type="ChEBI" id="CHEBI:57926"/>
        <dbReference type="ChEBI" id="CHEBI:73682"/>
        <dbReference type="EC" id="2.7.7.87"/>
    </reaction>
</comment>
<accession>A0A923IXC5</accession>
<evidence type="ECO:0000313" key="13">
    <source>
        <dbReference type="EMBL" id="MBB6334942.1"/>
    </source>
</evidence>
<dbReference type="EMBL" id="JACHMK010000001">
    <property type="protein sequence ID" value="MBB6334942.1"/>
    <property type="molecule type" value="Genomic_DNA"/>
</dbReference>
<keyword evidence="4" id="KW-0963">Cytoplasm</keyword>
<evidence type="ECO:0000256" key="3">
    <source>
        <dbReference type="ARBA" id="ARBA00012584"/>
    </source>
</evidence>
<dbReference type="Gene3D" id="3.90.870.10">
    <property type="entry name" value="DHBP synthase"/>
    <property type="match status" value="1"/>
</dbReference>
<dbReference type="AlphaFoldDB" id="A0A923IXC5"/>
<dbReference type="GO" id="GO:0003725">
    <property type="term" value="F:double-stranded RNA binding"/>
    <property type="evidence" value="ECO:0007669"/>
    <property type="project" value="InterPro"/>
</dbReference>
<evidence type="ECO:0000256" key="7">
    <source>
        <dbReference type="ARBA" id="ARBA00022695"/>
    </source>
</evidence>
<keyword evidence="7" id="KW-0548">Nucleotidyltransferase</keyword>